<evidence type="ECO:0000256" key="2">
    <source>
        <dbReference type="ARBA" id="ARBA00008661"/>
    </source>
</evidence>
<evidence type="ECO:0000313" key="13">
    <source>
        <dbReference type="Proteomes" id="UP001153712"/>
    </source>
</evidence>
<dbReference type="GO" id="GO:0016758">
    <property type="term" value="F:hexosyltransferase activity"/>
    <property type="evidence" value="ECO:0007669"/>
    <property type="project" value="InterPro"/>
</dbReference>
<comment type="similarity">
    <text evidence="2 11">Belongs to the glycosyltransferase 31 family.</text>
</comment>
<evidence type="ECO:0000256" key="3">
    <source>
        <dbReference type="ARBA" id="ARBA00022676"/>
    </source>
</evidence>
<evidence type="ECO:0000256" key="8">
    <source>
        <dbReference type="ARBA" id="ARBA00023034"/>
    </source>
</evidence>
<feature type="transmembrane region" description="Helical" evidence="11">
    <location>
        <begin position="6"/>
        <end position="24"/>
    </location>
</feature>
<dbReference type="AlphaFoldDB" id="A0A9N9TY17"/>
<keyword evidence="7 11" id="KW-1133">Transmembrane helix</keyword>
<gene>
    <name evidence="12" type="ORF">PHYEVI_LOCUS10781</name>
</gene>
<evidence type="ECO:0000256" key="5">
    <source>
        <dbReference type="ARBA" id="ARBA00022692"/>
    </source>
</evidence>
<dbReference type="Pfam" id="PF01762">
    <property type="entry name" value="Galactosyl_T"/>
    <property type="match status" value="1"/>
</dbReference>
<dbReference type="FunFam" id="3.90.550.50:FF:000001">
    <property type="entry name" value="Hexosyltransferase"/>
    <property type="match status" value="1"/>
</dbReference>
<dbReference type="GO" id="GO:0006493">
    <property type="term" value="P:protein O-linked glycosylation"/>
    <property type="evidence" value="ECO:0007669"/>
    <property type="project" value="TreeGrafter"/>
</dbReference>
<evidence type="ECO:0000256" key="10">
    <source>
        <dbReference type="ARBA" id="ARBA00023180"/>
    </source>
</evidence>
<protein>
    <recommendedName>
        <fullName evidence="11">Hexosyltransferase</fullName>
        <ecNumber evidence="11">2.4.1.-</ecNumber>
    </recommendedName>
</protein>
<keyword evidence="4" id="KW-0808">Transferase</keyword>
<keyword evidence="5 11" id="KW-0812">Transmembrane</keyword>
<accession>A0A9N9TY17</accession>
<evidence type="ECO:0000256" key="6">
    <source>
        <dbReference type="ARBA" id="ARBA00022968"/>
    </source>
</evidence>
<evidence type="ECO:0000256" key="7">
    <source>
        <dbReference type="ARBA" id="ARBA00022989"/>
    </source>
</evidence>
<keyword evidence="9 11" id="KW-0472">Membrane</keyword>
<evidence type="ECO:0000313" key="12">
    <source>
        <dbReference type="EMBL" id="CAG9864525.1"/>
    </source>
</evidence>
<organism evidence="12 13">
    <name type="scientific">Phyllotreta striolata</name>
    <name type="common">Striped flea beetle</name>
    <name type="synonym">Crioceris striolata</name>
    <dbReference type="NCBI Taxonomy" id="444603"/>
    <lineage>
        <taxon>Eukaryota</taxon>
        <taxon>Metazoa</taxon>
        <taxon>Ecdysozoa</taxon>
        <taxon>Arthropoda</taxon>
        <taxon>Hexapoda</taxon>
        <taxon>Insecta</taxon>
        <taxon>Pterygota</taxon>
        <taxon>Neoptera</taxon>
        <taxon>Endopterygota</taxon>
        <taxon>Coleoptera</taxon>
        <taxon>Polyphaga</taxon>
        <taxon>Cucujiformia</taxon>
        <taxon>Chrysomeloidea</taxon>
        <taxon>Chrysomelidae</taxon>
        <taxon>Galerucinae</taxon>
        <taxon>Alticini</taxon>
        <taxon>Phyllotreta</taxon>
    </lineage>
</organism>
<keyword evidence="13" id="KW-1185">Reference proteome</keyword>
<keyword evidence="3 11" id="KW-0328">Glycosyltransferase</keyword>
<dbReference type="InterPro" id="IPR002659">
    <property type="entry name" value="Glyco_trans_31"/>
</dbReference>
<dbReference type="Proteomes" id="UP001153712">
    <property type="component" value="Chromosome 8"/>
</dbReference>
<evidence type="ECO:0000256" key="9">
    <source>
        <dbReference type="ARBA" id="ARBA00023136"/>
    </source>
</evidence>
<evidence type="ECO:0000256" key="11">
    <source>
        <dbReference type="RuleBase" id="RU363063"/>
    </source>
</evidence>
<dbReference type="OrthoDB" id="2139606at2759"/>
<dbReference type="PANTHER" id="PTHR11214">
    <property type="entry name" value="BETA-1,3-N-ACETYLGLUCOSAMINYLTRANSFERASE"/>
    <property type="match status" value="1"/>
</dbReference>
<dbReference type="GO" id="GO:0000139">
    <property type="term" value="C:Golgi membrane"/>
    <property type="evidence" value="ECO:0007669"/>
    <property type="project" value="UniProtKB-SubCell"/>
</dbReference>
<comment type="subcellular location">
    <subcellularLocation>
        <location evidence="1 11">Golgi apparatus membrane</location>
        <topology evidence="1 11">Single-pass type II membrane protein</topology>
    </subcellularLocation>
</comment>
<dbReference type="EC" id="2.4.1.-" evidence="11"/>
<evidence type="ECO:0000256" key="4">
    <source>
        <dbReference type="ARBA" id="ARBA00022679"/>
    </source>
</evidence>
<reference evidence="12" key="1">
    <citation type="submission" date="2022-01" db="EMBL/GenBank/DDBJ databases">
        <authorList>
            <person name="King R."/>
        </authorList>
    </citation>
    <scope>NUCLEOTIDE SEQUENCE</scope>
</reference>
<keyword evidence="6 11" id="KW-0735">Signal-anchor</keyword>
<sequence length="364" mass="42371">MYFQRYKITAATIAVFIILLFLYLTNNNKDAFIDELELNTNDKSTNYERFFAIKDFHYTLKASKCRNHSSIKALFIVTSYFGNVETRSAMRRAFSDDDLTQLQFKRVFLLGLAPADKYTKQISVENESKRFGDIVQGNFIEAYRNLTYKHLMGLKWAADNCFNAEFVIKMDDDVVVNMEKVPVLLDTFTPLTNRLFIAGYVLRNMVAIREPANKWYVTRKEYSPAVYPTFVSGWFYVTNPKTAGKLHKLSQTTEYFWIDDTYITGVLAQKLKVKHFDISRYYTEHSEYVECCLDDIRNRNLNCDVLIGPNGGNNNLFYEFNNAIGICNLRLCKNRTRPLNETCVAKKFIPLGRGMSQIRSYKLH</sequence>
<dbReference type="PANTHER" id="PTHR11214:SF235">
    <property type="entry name" value="HEXOSYLTRANSFERASE"/>
    <property type="match status" value="1"/>
</dbReference>
<evidence type="ECO:0000256" key="1">
    <source>
        <dbReference type="ARBA" id="ARBA00004323"/>
    </source>
</evidence>
<dbReference type="Gene3D" id="3.90.550.50">
    <property type="match status" value="1"/>
</dbReference>
<dbReference type="EMBL" id="OU900101">
    <property type="protein sequence ID" value="CAG9864525.1"/>
    <property type="molecule type" value="Genomic_DNA"/>
</dbReference>
<proteinExistence type="inferred from homology"/>
<keyword evidence="10" id="KW-0325">Glycoprotein</keyword>
<name>A0A9N9TY17_PHYSR</name>
<keyword evidence="8 11" id="KW-0333">Golgi apparatus</keyword>